<dbReference type="PANTHER" id="PTHR43312">
    <property type="entry name" value="D-THREO-ALDOSE 1-DEHYDROGENASE"/>
    <property type="match status" value="1"/>
</dbReference>
<keyword evidence="1" id="KW-0732">Signal</keyword>
<dbReference type="EMBL" id="CP029832">
    <property type="protein sequence ID" value="AWU96833.1"/>
    <property type="molecule type" value="Genomic_DNA"/>
</dbReference>
<organism evidence="3 4">
    <name type="scientific">Azospirillum ramasamyi</name>
    <dbReference type="NCBI Taxonomy" id="682998"/>
    <lineage>
        <taxon>Bacteria</taxon>
        <taxon>Pseudomonadati</taxon>
        <taxon>Pseudomonadota</taxon>
        <taxon>Alphaproteobacteria</taxon>
        <taxon>Rhodospirillales</taxon>
        <taxon>Azospirillaceae</taxon>
        <taxon>Azospirillum</taxon>
    </lineage>
</organism>
<evidence type="ECO:0000313" key="4">
    <source>
        <dbReference type="Proteomes" id="UP000249605"/>
    </source>
</evidence>
<feature type="domain" description="NADP-dependent oxidoreductase" evidence="2">
    <location>
        <begin position="51"/>
        <end position="299"/>
    </location>
</feature>
<proteinExistence type="predicted"/>
<dbReference type="InterPro" id="IPR036812">
    <property type="entry name" value="NAD(P)_OxRdtase_dom_sf"/>
</dbReference>
<evidence type="ECO:0000256" key="1">
    <source>
        <dbReference type="SAM" id="SignalP"/>
    </source>
</evidence>
<dbReference type="InterPro" id="IPR006311">
    <property type="entry name" value="TAT_signal"/>
</dbReference>
<dbReference type="PROSITE" id="PS51318">
    <property type="entry name" value="TAT"/>
    <property type="match status" value="1"/>
</dbReference>
<evidence type="ECO:0000259" key="2">
    <source>
        <dbReference type="Pfam" id="PF00248"/>
    </source>
</evidence>
<feature type="chain" id="PRO_5015981917" evidence="1">
    <location>
        <begin position="26"/>
        <end position="309"/>
    </location>
</feature>
<evidence type="ECO:0000313" key="3">
    <source>
        <dbReference type="EMBL" id="AWU96833.1"/>
    </source>
</evidence>
<dbReference type="Pfam" id="PF00248">
    <property type="entry name" value="Aldo_ket_red"/>
    <property type="match status" value="1"/>
</dbReference>
<dbReference type="Proteomes" id="UP000249605">
    <property type="component" value="Plasmid unnamed2"/>
</dbReference>
<dbReference type="KEGG" id="azm:DM194_21360"/>
<geneLocation type="plasmid" evidence="3 4">
    <name>unnamed2</name>
</geneLocation>
<dbReference type="PANTHER" id="PTHR43312:SF1">
    <property type="entry name" value="NADP-DEPENDENT OXIDOREDUCTASE DOMAIN-CONTAINING PROTEIN"/>
    <property type="match status" value="1"/>
</dbReference>
<dbReference type="RefSeq" id="WP_111069571.1">
    <property type="nucleotide sequence ID" value="NZ_CP029832.1"/>
</dbReference>
<feature type="signal peptide" evidence="1">
    <location>
        <begin position="1"/>
        <end position="25"/>
    </location>
</feature>
<accession>A0A2U9SDB1</accession>
<gene>
    <name evidence="3" type="ORF">DM194_21360</name>
</gene>
<dbReference type="OrthoDB" id="9783572at2"/>
<name>A0A2U9SDB1_9PROT</name>
<reference evidence="3 4" key="1">
    <citation type="submission" date="2018-06" db="EMBL/GenBank/DDBJ databases">
        <title>Complete genome sequencing of Azospirillum sp. M2T2B2.</title>
        <authorList>
            <person name="Heo J."/>
            <person name="Kim S.-J."/>
            <person name="Kwon S.-W."/>
            <person name="Anandham R."/>
        </authorList>
    </citation>
    <scope>NUCLEOTIDE SEQUENCE [LARGE SCALE GENOMIC DNA]</scope>
    <source>
        <strain evidence="3 4">M2T2B2</strain>
        <plasmid evidence="3 4">unnamed2</plasmid>
    </source>
</reference>
<dbReference type="SUPFAM" id="SSF51430">
    <property type="entry name" value="NAD(P)-linked oxidoreductase"/>
    <property type="match status" value="1"/>
</dbReference>
<dbReference type="AlphaFoldDB" id="A0A2U9SDB1"/>
<protein>
    <submittedName>
        <fullName evidence="3">Aldo/keto reductase</fullName>
    </submittedName>
</protein>
<dbReference type="InterPro" id="IPR023210">
    <property type="entry name" value="NADP_OxRdtase_dom"/>
</dbReference>
<keyword evidence="4" id="KW-1185">Reference proteome</keyword>
<sequence length="309" mass="33340">MTATRRAILQGALAATAMAMQPAFARTQANSLAGAAATRRIPSTGEAIPAVGLGTWITFNVGDDDELRDECAAVMDAFFRAGGGMIDSSPMYGSSQQVVGYGLRKLGQPESLFSADKVWISSGSRGPSQVEQSRSLWGVPRFDLLQVHNLLSWDEHLKTLFAMKAAGRLRYVGITTSEGRRHDLLEAIMASQPLDFVQLTYNIVDREVEDRILPLAAARGIGVIVNRPFQQGVLLRRLAGQPLPAWAGDIGATSWAQVVLKFIISHPAVTVAIPATSQVAHVRENMAAMSGPLPDAAMRRRMADHVRAL</sequence>
<dbReference type="InterPro" id="IPR053135">
    <property type="entry name" value="AKR2_Oxidoreductase"/>
</dbReference>
<keyword evidence="3" id="KW-0614">Plasmid</keyword>
<dbReference type="Gene3D" id="3.20.20.100">
    <property type="entry name" value="NADP-dependent oxidoreductase domain"/>
    <property type="match status" value="1"/>
</dbReference>
<dbReference type="CDD" id="cd19095">
    <property type="entry name" value="AKR_PA4992-like"/>
    <property type="match status" value="1"/>
</dbReference>